<name>A0A371YRK9_9GAMM</name>
<evidence type="ECO:0000313" key="1">
    <source>
        <dbReference type="EMBL" id="RFC83954.1"/>
    </source>
</evidence>
<feature type="non-terminal residue" evidence="1">
    <location>
        <position position="111"/>
    </location>
</feature>
<evidence type="ECO:0000313" key="2">
    <source>
        <dbReference type="Proteomes" id="UP000240957"/>
    </source>
</evidence>
<proteinExistence type="predicted"/>
<dbReference type="Proteomes" id="UP000240957">
    <property type="component" value="Unassembled WGS sequence"/>
</dbReference>
<sequence>MGFLMTEPHSISCTQLADTYQISHDSVNRFLERENYCPQDLYHEAMQYIDNHQLMISVDDTVLDMPYSQHMDLVGFFWSGKHHRSVKGINLITLYATDLQGKNVPINFRLY</sequence>
<accession>A0A371YRK9</accession>
<reference evidence="1 2" key="1">
    <citation type="submission" date="2018-08" db="EMBL/GenBank/DDBJ databases">
        <title>The draft genome of Acinetobacter sichuanensis strain WCHAc060041.</title>
        <authorList>
            <person name="Qin J."/>
            <person name="Feng Y."/>
            <person name="Zong Z."/>
        </authorList>
    </citation>
    <scope>NUCLEOTIDE SEQUENCE [LARGE SCALE GENOMIC DNA]</scope>
    <source>
        <strain evidence="1 2">WCHAc060041</strain>
    </source>
</reference>
<organism evidence="1 2">
    <name type="scientific">Acinetobacter sichuanensis</name>
    <dbReference type="NCBI Taxonomy" id="2136183"/>
    <lineage>
        <taxon>Bacteria</taxon>
        <taxon>Pseudomonadati</taxon>
        <taxon>Pseudomonadota</taxon>
        <taxon>Gammaproteobacteria</taxon>
        <taxon>Moraxellales</taxon>
        <taxon>Moraxellaceae</taxon>
        <taxon>Acinetobacter</taxon>
    </lineage>
</organism>
<gene>
    <name evidence="1" type="ORF">C9E89_009120</name>
</gene>
<comment type="caution">
    <text evidence="1">The sequence shown here is derived from an EMBL/GenBank/DDBJ whole genome shotgun (WGS) entry which is preliminary data.</text>
</comment>
<dbReference type="OrthoDB" id="5568110at2"/>
<dbReference type="AlphaFoldDB" id="A0A371YRK9"/>
<dbReference type="EMBL" id="PYIX02000011">
    <property type="protein sequence ID" value="RFC83954.1"/>
    <property type="molecule type" value="Genomic_DNA"/>
</dbReference>
<protein>
    <submittedName>
        <fullName evidence="1">IS701 family transposase</fullName>
    </submittedName>
</protein>